<keyword evidence="2" id="KW-1185">Reference proteome</keyword>
<gene>
    <name evidence="1" type="ORF">V6984_03785</name>
</gene>
<organism evidence="1 2">
    <name type="scientific">Kineothrix sedimenti</name>
    <dbReference type="NCBI Taxonomy" id="3123317"/>
    <lineage>
        <taxon>Bacteria</taxon>
        <taxon>Bacillati</taxon>
        <taxon>Bacillota</taxon>
        <taxon>Clostridia</taxon>
        <taxon>Lachnospirales</taxon>
        <taxon>Lachnospiraceae</taxon>
        <taxon>Kineothrix</taxon>
    </lineage>
</organism>
<evidence type="ECO:0000313" key="1">
    <source>
        <dbReference type="EMBL" id="XAH74898.1"/>
    </source>
</evidence>
<dbReference type="RefSeq" id="WP_342758476.1">
    <property type="nucleotide sequence ID" value="NZ_CP146256.1"/>
</dbReference>
<proteinExistence type="predicted"/>
<evidence type="ECO:0000313" key="2">
    <source>
        <dbReference type="Proteomes" id="UP001451571"/>
    </source>
</evidence>
<dbReference type="Proteomes" id="UP001451571">
    <property type="component" value="Chromosome"/>
</dbReference>
<dbReference type="EMBL" id="CP146256">
    <property type="protein sequence ID" value="XAH74898.1"/>
    <property type="molecule type" value="Genomic_DNA"/>
</dbReference>
<name>A0ABZ3EXB2_9FIRM</name>
<reference evidence="1 2" key="1">
    <citation type="submission" date="2024-02" db="EMBL/GenBank/DDBJ databases">
        <title>Bacterial strain from lacustrine sediment.</title>
        <authorList>
            <person name="Petit C."/>
            <person name="Fadhlaoui K."/>
        </authorList>
    </citation>
    <scope>NUCLEOTIDE SEQUENCE [LARGE SCALE GENOMIC DNA]</scope>
    <source>
        <strain evidence="1 2">IPX-CK</strain>
    </source>
</reference>
<protein>
    <submittedName>
        <fullName evidence="1">Uncharacterized protein</fullName>
    </submittedName>
</protein>
<accession>A0ABZ3EXB2</accession>
<sequence length="50" mass="5997">MGEEREIFTYIDEMGLSEIALKHIVEKSQILNKEKVKMELQKLGRKYRNE</sequence>